<keyword evidence="3 7" id="KW-0812">Transmembrane</keyword>
<sequence length="390" mass="41686">MRGRRSGERQTVSAVVKGAIAATAAWAVAAGVLDATAPAFAPFSALLMLQITIYRSVVQSVYYMLAVSAGVAVQGLLAFAAGPDLLTFAVVAVLTLVIGRGLGSQGQHVPTAAFFAFSQFVLGATSSERLSYLTEIVLLVVLGCAIGVAVNLLLFPPLRYTGATRAVETLIQSVSDLLQDMSESLCEATLDEDPDRDWRARASAMGRLVAQARSSVETARESQYLHPARFLSPGGRGRASFPGAETVLNGLDRIAAQLGSVARGLADQSEEGRERRPDAEFLHAFGRMLAHLRGAALTLCPDHSTRFGHRVGDLDAHLDRARTEISRLDEITSASRLGGVAHAYTYGTLLVDAGRLVEEYTYIRDVLRQQSAPPPPGAGRKPARRFGRRT</sequence>
<keyword evidence="5 7" id="KW-0472">Membrane</keyword>
<keyword evidence="2" id="KW-1003">Cell membrane</keyword>
<evidence type="ECO:0000256" key="5">
    <source>
        <dbReference type="ARBA" id="ARBA00023136"/>
    </source>
</evidence>
<reference evidence="9" key="1">
    <citation type="journal article" date="2019" name="Int. J. Syst. Evol. Microbiol.">
        <title>The Global Catalogue of Microorganisms (GCM) 10K type strain sequencing project: providing services to taxonomists for standard genome sequencing and annotation.</title>
        <authorList>
            <consortium name="The Broad Institute Genomics Platform"/>
            <consortium name="The Broad Institute Genome Sequencing Center for Infectious Disease"/>
            <person name="Wu L."/>
            <person name="Ma J."/>
        </authorList>
    </citation>
    <scope>NUCLEOTIDE SEQUENCE [LARGE SCALE GENOMIC DNA]</scope>
    <source>
        <strain evidence="9">XZYJ18</strain>
    </source>
</reference>
<protein>
    <submittedName>
        <fullName evidence="8">Aromatic acid exporter family protein</fullName>
    </submittedName>
</protein>
<evidence type="ECO:0000313" key="9">
    <source>
        <dbReference type="Proteomes" id="UP001595923"/>
    </source>
</evidence>
<evidence type="ECO:0000256" key="3">
    <source>
        <dbReference type="ARBA" id="ARBA00022692"/>
    </source>
</evidence>
<feature type="compositionally biased region" description="Basic residues" evidence="6">
    <location>
        <begin position="381"/>
        <end position="390"/>
    </location>
</feature>
<evidence type="ECO:0000256" key="6">
    <source>
        <dbReference type="SAM" id="MobiDB-lite"/>
    </source>
</evidence>
<evidence type="ECO:0000313" key="8">
    <source>
        <dbReference type="EMBL" id="MFC4561346.1"/>
    </source>
</evidence>
<comment type="caution">
    <text evidence="8">The sequence shown here is derived from an EMBL/GenBank/DDBJ whole genome shotgun (WGS) entry which is preliminary data.</text>
</comment>
<gene>
    <name evidence="8" type="ORF">ACFO4E_05710</name>
</gene>
<dbReference type="RefSeq" id="WP_378571947.1">
    <property type="nucleotide sequence ID" value="NZ_JBHSFQ010000003.1"/>
</dbReference>
<evidence type="ECO:0000256" key="1">
    <source>
        <dbReference type="ARBA" id="ARBA00004651"/>
    </source>
</evidence>
<dbReference type="Pfam" id="PF06081">
    <property type="entry name" value="ArAE_1"/>
    <property type="match status" value="1"/>
</dbReference>
<feature type="transmembrane region" description="Helical" evidence="7">
    <location>
        <begin position="85"/>
        <end position="102"/>
    </location>
</feature>
<accession>A0ABV9DR58</accession>
<feature type="transmembrane region" description="Helical" evidence="7">
    <location>
        <begin position="12"/>
        <end position="29"/>
    </location>
</feature>
<comment type="subcellular location">
    <subcellularLocation>
        <location evidence="1">Cell membrane</location>
        <topology evidence="1">Multi-pass membrane protein</topology>
    </subcellularLocation>
</comment>
<keyword evidence="9" id="KW-1185">Reference proteome</keyword>
<proteinExistence type="predicted"/>
<evidence type="ECO:0000256" key="4">
    <source>
        <dbReference type="ARBA" id="ARBA00022989"/>
    </source>
</evidence>
<dbReference type="InterPro" id="IPR010343">
    <property type="entry name" value="ArAE_1"/>
</dbReference>
<organism evidence="8 9">
    <name type="scientific">Nocardiopsis mangrovi</name>
    <dbReference type="NCBI Taxonomy" id="1179818"/>
    <lineage>
        <taxon>Bacteria</taxon>
        <taxon>Bacillati</taxon>
        <taxon>Actinomycetota</taxon>
        <taxon>Actinomycetes</taxon>
        <taxon>Streptosporangiales</taxon>
        <taxon>Nocardiopsidaceae</taxon>
        <taxon>Nocardiopsis</taxon>
    </lineage>
</organism>
<dbReference type="EMBL" id="JBHSFQ010000003">
    <property type="protein sequence ID" value="MFC4561346.1"/>
    <property type="molecule type" value="Genomic_DNA"/>
</dbReference>
<evidence type="ECO:0000256" key="7">
    <source>
        <dbReference type="SAM" id="Phobius"/>
    </source>
</evidence>
<evidence type="ECO:0000256" key="2">
    <source>
        <dbReference type="ARBA" id="ARBA00022475"/>
    </source>
</evidence>
<feature type="region of interest" description="Disordered" evidence="6">
    <location>
        <begin position="367"/>
        <end position="390"/>
    </location>
</feature>
<dbReference type="Proteomes" id="UP001595923">
    <property type="component" value="Unassembled WGS sequence"/>
</dbReference>
<name>A0ABV9DR58_9ACTN</name>
<keyword evidence="4 7" id="KW-1133">Transmembrane helix</keyword>
<feature type="transmembrane region" description="Helical" evidence="7">
    <location>
        <begin position="132"/>
        <end position="155"/>
    </location>
</feature>